<accession>A0ABR2D256</accession>
<dbReference type="Gene3D" id="2.60.40.420">
    <property type="entry name" value="Cupredoxins - blue copper proteins"/>
    <property type="match status" value="1"/>
</dbReference>
<reference evidence="6 7" key="1">
    <citation type="journal article" date="2024" name="G3 (Bethesda)">
        <title>Genome assembly of Hibiscus sabdariffa L. provides insights into metabolisms of medicinal natural products.</title>
        <authorList>
            <person name="Kim T."/>
        </authorList>
    </citation>
    <scope>NUCLEOTIDE SEQUENCE [LARGE SCALE GENOMIC DNA]</scope>
    <source>
        <strain evidence="6">TK-2024</strain>
        <tissue evidence="6">Old leaves</tissue>
    </source>
</reference>
<evidence type="ECO:0000256" key="4">
    <source>
        <dbReference type="SAM" id="SignalP"/>
    </source>
</evidence>
<keyword evidence="2" id="KW-0479">Metal-binding</keyword>
<keyword evidence="3" id="KW-0186">Copper</keyword>
<dbReference type="Proteomes" id="UP001472677">
    <property type="component" value="Unassembled WGS sequence"/>
</dbReference>
<evidence type="ECO:0000256" key="2">
    <source>
        <dbReference type="ARBA" id="ARBA00022723"/>
    </source>
</evidence>
<dbReference type="Pfam" id="PF07731">
    <property type="entry name" value="Cu-oxidase_2"/>
    <property type="match status" value="1"/>
</dbReference>
<dbReference type="InterPro" id="IPR002355">
    <property type="entry name" value="Cu_oxidase_Cu_BS"/>
</dbReference>
<organism evidence="6 7">
    <name type="scientific">Hibiscus sabdariffa</name>
    <name type="common">roselle</name>
    <dbReference type="NCBI Taxonomy" id="183260"/>
    <lineage>
        <taxon>Eukaryota</taxon>
        <taxon>Viridiplantae</taxon>
        <taxon>Streptophyta</taxon>
        <taxon>Embryophyta</taxon>
        <taxon>Tracheophyta</taxon>
        <taxon>Spermatophyta</taxon>
        <taxon>Magnoliopsida</taxon>
        <taxon>eudicotyledons</taxon>
        <taxon>Gunneridae</taxon>
        <taxon>Pentapetalae</taxon>
        <taxon>rosids</taxon>
        <taxon>malvids</taxon>
        <taxon>Malvales</taxon>
        <taxon>Malvaceae</taxon>
        <taxon>Malvoideae</taxon>
        <taxon>Hibiscus</taxon>
    </lineage>
</organism>
<feature type="domain" description="Plastocyanin-like" evidence="5">
    <location>
        <begin position="29"/>
        <end position="57"/>
    </location>
</feature>
<evidence type="ECO:0000256" key="3">
    <source>
        <dbReference type="ARBA" id="ARBA00023008"/>
    </source>
</evidence>
<dbReference type="SUPFAM" id="SSF49503">
    <property type="entry name" value="Cupredoxins"/>
    <property type="match status" value="1"/>
</dbReference>
<protein>
    <recommendedName>
        <fullName evidence="5">Plastocyanin-like domain-containing protein</fullName>
    </recommendedName>
</protein>
<proteinExistence type="inferred from homology"/>
<evidence type="ECO:0000256" key="1">
    <source>
        <dbReference type="ARBA" id="ARBA00010609"/>
    </source>
</evidence>
<comment type="caution">
    <text evidence="6">The sequence shown here is derived from an EMBL/GenBank/DDBJ whole genome shotgun (WGS) entry which is preliminary data.</text>
</comment>
<dbReference type="PROSITE" id="PS00080">
    <property type="entry name" value="MULTICOPPER_OXIDASE2"/>
    <property type="match status" value="1"/>
</dbReference>
<feature type="chain" id="PRO_5047168049" description="Plastocyanin-like domain-containing protein" evidence="4">
    <location>
        <begin position="25"/>
        <end position="78"/>
    </location>
</feature>
<gene>
    <name evidence="6" type="ORF">V6N12_054753</name>
</gene>
<feature type="signal peptide" evidence="4">
    <location>
        <begin position="1"/>
        <end position="24"/>
    </location>
</feature>
<keyword evidence="7" id="KW-1185">Reference proteome</keyword>
<name>A0ABR2D256_9ROSI</name>
<evidence type="ECO:0000259" key="5">
    <source>
        <dbReference type="Pfam" id="PF07731"/>
    </source>
</evidence>
<comment type="similarity">
    <text evidence="1">Belongs to the multicopper oxidase family.</text>
</comment>
<dbReference type="InterPro" id="IPR008972">
    <property type="entry name" value="Cupredoxin"/>
</dbReference>
<evidence type="ECO:0000313" key="6">
    <source>
        <dbReference type="EMBL" id="KAK8527547.1"/>
    </source>
</evidence>
<sequence length="78" mass="8635">MSLPKLGILPWLPCILGLCSLCMADVHHYDFFGVWFMHCHFERHSSWGMDTVFIAKNGATAETSIRRPPAGMPVSSGA</sequence>
<keyword evidence="4" id="KW-0732">Signal</keyword>
<dbReference type="EMBL" id="JBBPBM010000038">
    <property type="protein sequence ID" value="KAK8527547.1"/>
    <property type="molecule type" value="Genomic_DNA"/>
</dbReference>
<evidence type="ECO:0000313" key="7">
    <source>
        <dbReference type="Proteomes" id="UP001472677"/>
    </source>
</evidence>
<dbReference type="InterPro" id="IPR011706">
    <property type="entry name" value="Cu-oxidase_C"/>
</dbReference>